<organism evidence="1 2">
    <name type="scientific">Phormidium pseudopriestleyi FRX01</name>
    <dbReference type="NCBI Taxonomy" id="1759528"/>
    <lineage>
        <taxon>Bacteria</taxon>
        <taxon>Bacillati</taxon>
        <taxon>Cyanobacteriota</taxon>
        <taxon>Cyanophyceae</taxon>
        <taxon>Oscillatoriophycideae</taxon>
        <taxon>Oscillatoriales</taxon>
        <taxon>Oscillatoriaceae</taxon>
        <taxon>Phormidium</taxon>
    </lineage>
</organism>
<evidence type="ECO:0008006" key="3">
    <source>
        <dbReference type="Google" id="ProtNLM"/>
    </source>
</evidence>
<keyword evidence="2" id="KW-1185">Reference proteome</keyword>
<accession>A0ABS3FNN2</accession>
<reference evidence="1 2" key="1">
    <citation type="submission" date="2021-03" db="EMBL/GenBank/DDBJ databases">
        <title>Metabolic Capacity of the Antarctic Cyanobacterium Phormidium pseudopriestleyi that Sustains Oxygenic Photosynthesis in the Presence of Hydrogen Sulfide.</title>
        <authorList>
            <person name="Lumian J.E."/>
            <person name="Jungblut A.D."/>
            <person name="Dillon M.L."/>
            <person name="Hawes I."/>
            <person name="Doran P.T."/>
            <person name="Mackey T.J."/>
            <person name="Dick G.J."/>
            <person name="Grettenberger C.L."/>
            <person name="Sumner D.Y."/>
        </authorList>
    </citation>
    <scope>NUCLEOTIDE SEQUENCE [LARGE SCALE GENOMIC DNA]</scope>
    <source>
        <strain evidence="1 2">FRX01</strain>
    </source>
</reference>
<name>A0ABS3FNN2_9CYAN</name>
<dbReference type="EMBL" id="JAFLQW010000164">
    <property type="protein sequence ID" value="MBO0348658.1"/>
    <property type="molecule type" value="Genomic_DNA"/>
</dbReference>
<sequence>MPDKNDEADALALASYALTNWNYPEAFLGYEHERFIIPMRECCLQLQNLNRIQNPIINRLRQQLAREFPEAALKNSQRGPDGQIPLFCFIAQRQRTVKKDQGYYRESA</sequence>
<dbReference type="RefSeq" id="WP_207087203.1">
    <property type="nucleotide sequence ID" value="NZ_JAFLQW010000164.1"/>
</dbReference>
<proteinExistence type="predicted"/>
<evidence type="ECO:0000313" key="1">
    <source>
        <dbReference type="EMBL" id="MBO0348658.1"/>
    </source>
</evidence>
<evidence type="ECO:0000313" key="2">
    <source>
        <dbReference type="Proteomes" id="UP000664844"/>
    </source>
</evidence>
<comment type="caution">
    <text evidence="1">The sequence shown here is derived from an EMBL/GenBank/DDBJ whole genome shotgun (WGS) entry which is preliminary data.</text>
</comment>
<dbReference type="Proteomes" id="UP000664844">
    <property type="component" value="Unassembled WGS sequence"/>
</dbReference>
<gene>
    <name evidence="1" type="ORF">J0895_05995</name>
</gene>
<protein>
    <recommendedName>
        <fullName evidence="3">Transposase</fullName>
    </recommendedName>
</protein>